<organism evidence="2 3">
    <name type="scientific">Laccaria amethystina LaAM-08-1</name>
    <dbReference type="NCBI Taxonomy" id="1095629"/>
    <lineage>
        <taxon>Eukaryota</taxon>
        <taxon>Fungi</taxon>
        <taxon>Dikarya</taxon>
        <taxon>Basidiomycota</taxon>
        <taxon>Agaricomycotina</taxon>
        <taxon>Agaricomycetes</taxon>
        <taxon>Agaricomycetidae</taxon>
        <taxon>Agaricales</taxon>
        <taxon>Agaricineae</taxon>
        <taxon>Hydnangiaceae</taxon>
        <taxon>Laccaria</taxon>
    </lineage>
</organism>
<reference evidence="3" key="2">
    <citation type="submission" date="2015-01" db="EMBL/GenBank/DDBJ databases">
        <title>Evolutionary Origins and Diversification of the Mycorrhizal Mutualists.</title>
        <authorList>
            <consortium name="DOE Joint Genome Institute"/>
            <consortium name="Mycorrhizal Genomics Consortium"/>
            <person name="Kohler A."/>
            <person name="Kuo A."/>
            <person name="Nagy L.G."/>
            <person name="Floudas D."/>
            <person name="Copeland A."/>
            <person name="Barry K.W."/>
            <person name="Cichocki N."/>
            <person name="Veneault-Fourrey C."/>
            <person name="LaButti K."/>
            <person name="Lindquist E.A."/>
            <person name="Lipzen A."/>
            <person name="Lundell T."/>
            <person name="Morin E."/>
            <person name="Murat C."/>
            <person name="Riley R."/>
            <person name="Ohm R."/>
            <person name="Sun H."/>
            <person name="Tunlid A."/>
            <person name="Henrissat B."/>
            <person name="Grigoriev I.V."/>
            <person name="Hibbett D.S."/>
            <person name="Martin F."/>
        </authorList>
    </citation>
    <scope>NUCLEOTIDE SEQUENCE [LARGE SCALE GENOMIC DNA]</scope>
    <source>
        <strain evidence="3">LaAM-08-1</strain>
    </source>
</reference>
<dbReference type="AlphaFoldDB" id="A0A0C9XJU2"/>
<feature type="compositionally biased region" description="Basic and acidic residues" evidence="1">
    <location>
        <begin position="422"/>
        <end position="431"/>
    </location>
</feature>
<dbReference type="Proteomes" id="UP000054477">
    <property type="component" value="Unassembled WGS sequence"/>
</dbReference>
<evidence type="ECO:0000313" key="3">
    <source>
        <dbReference type="Proteomes" id="UP000054477"/>
    </source>
</evidence>
<keyword evidence="3" id="KW-1185">Reference proteome</keyword>
<dbReference type="EMBL" id="KN838682">
    <property type="protein sequence ID" value="KIJ97871.1"/>
    <property type="molecule type" value="Genomic_DNA"/>
</dbReference>
<dbReference type="HOGENOM" id="CLU_048145_0_0_1"/>
<name>A0A0C9XJU2_9AGAR</name>
<proteinExistence type="predicted"/>
<protein>
    <submittedName>
        <fullName evidence="2">Uncharacterized protein</fullName>
    </submittedName>
</protein>
<reference evidence="2 3" key="1">
    <citation type="submission" date="2014-04" db="EMBL/GenBank/DDBJ databases">
        <authorList>
            <consortium name="DOE Joint Genome Institute"/>
            <person name="Kuo A."/>
            <person name="Kohler A."/>
            <person name="Nagy L.G."/>
            <person name="Floudas D."/>
            <person name="Copeland A."/>
            <person name="Barry K.W."/>
            <person name="Cichocki N."/>
            <person name="Veneault-Fourrey C."/>
            <person name="LaButti K."/>
            <person name="Lindquist E.A."/>
            <person name="Lipzen A."/>
            <person name="Lundell T."/>
            <person name="Morin E."/>
            <person name="Murat C."/>
            <person name="Sun H."/>
            <person name="Tunlid A."/>
            <person name="Henrissat B."/>
            <person name="Grigoriev I.V."/>
            <person name="Hibbett D.S."/>
            <person name="Martin F."/>
            <person name="Nordberg H.P."/>
            <person name="Cantor M.N."/>
            <person name="Hua S.X."/>
        </authorList>
    </citation>
    <scope>NUCLEOTIDE SEQUENCE [LARGE SCALE GENOMIC DNA]</scope>
    <source>
        <strain evidence="2 3">LaAM-08-1</strain>
    </source>
</reference>
<evidence type="ECO:0000313" key="2">
    <source>
        <dbReference type="EMBL" id="KIJ97871.1"/>
    </source>
</evidence>
<feature type="region of interest" description="Disordered" evidence="1">
    <location>
        <begin position="422"/>
        <end position="460"/>
    </location>
</feature>
<feature type="region of interest" description="Disordered" evidence="1">
    <location>
        <begin position="144"/>
        <end position="171"/>
    </location>
</feature>
<dbReference type="OrthoDB" id="4121058at2759"/>
<gene>
    <name evidence="2" type="ORF">K443DRAFT_104972</name>
</gene>
<sequence>MSSDWDYEEEYAPNISRNGFTCRGDRFYVVVDGNQHEREDAQQLYKLLTYTPPPPTLTKKGTVAKRQPAPHKDHAAHFYCAQLIHYGLKPLKTREPAKKKLLAAFGTGQTLSVPASILQLEITMKEEWKKANEVADKKYREEALERDRRERAERQERDIQEKERREKHEERQKTMMKDFFGVFDAATIVDSDEDEDEPNAPRLTNAQMRKEIASLSDDQMCKLLYKLLADVPEVEDVVKNEIEKARAQARKAKAKTKAGPSQNRKALSVTQWKGSYTVYAPKLADHWGDAEGPLELEVYPSAKSSHLWATFNFGVISGVIRSSDAPPKAVGDKIHFDWRGRESGEGVMTFSDYNKGAITFLGDGKIHARMTGDLCGKFELFGKQCAVKKNTGDPVKKVSEWKHDWRGINWASYNAASQERWGKWGGERKIESPAYSDTSEENPGSDDDEENELDVWNFAM</sequence>
<evidence type="ECO:0000256" key="1">
    <source>
        <dbReference type="SAM" id="MobiDB-lite"/>
    </source>
</evidence>
<accession>A0A0C9XJU2</accession>
<feature type="compositionally biased region" description="Acidic residues" evidence="1">
    <location>
        <begin position="438"/>
        <end position="453"/>
    </location>
</feature>